<keyword evidence="8" id="KW-1185">Reference proteome</keyword>
<dbReference type="Gene3D" id="2.60.40.650">
    <property type="match status" value="1"/>
</dbReference>
<feature type="domain" description="Oxidoreductase molybdopterin-binding" evidence="5">
    <location>
        <begin position="54"/>
        <end position="224"/>
    </location>
</feature>
<dbReference type="SUPFAM" id="SSF56524">
    <property type="entry name" value="Oxidoreductase molybdopterin-binding domain"/>
    <property type="match status" value="1"/>
</dbReference>
<evidence type="ECO:0008006" key="9">
    <source>
        <dbReference type="Google" id="ProtNLM"/>
    </source>
</evidence>
<evidence type="ECO:0000259" key="5">
    <source>
        <dbReference type="Pfam" id="PF00174"/>
    </source>
</evidence>
<evidence type="ECO:0000259" key="6">
    <source>
        <dbReference type="Pfam" id="PF03404"/>
    </source>
</evidence>
<keyword evidence="3" id="KW-0479">Metal-binding</keyword>
<feature type="domain" description="Moybdenum cofactor oxidoreductase dimerisation" evidence="6">
    <location>
        <begin position="244"/>
        <end position="350"/>
    </location>
</feature>
<comment type="cofactor">
    <cofactor evidence="1">
        <name>Mo-molybdopterin</name>
        <dbReference type="ChEBI" id="CHEBI:71302"/>
    </cofactor>
</comment>
<dbReference type="InterPro" id="IPR000572">
    <property type="entry name" value="OxRdtase_Mopterin-bd_dom"/>
</dbReference>
<reference evidence="8" key="1">
    <citation type="journal article" date="2019" name="Int. J. Syst. Evol. Microbiol.">
        <title>The Global Catalogue of Microorganisms (GCM) 10K type strain sequencing project: providing services to taxonomists for standard genome sequencing and annotation.</title>
        <authorList>
            <consortium name="The Broad Institute Genomics Platform"/>
            <consortium name="The Broad Institute Genome Sequencing Center for Infectious Disease"/>
            <person name="Wu L."/>
            <person name="Ma J."/>
        </authorList>
    </citation>
    <scope>NUCLEOTIDE SEQUENCE [LARGE SCALE GENOMIC DNA]</scope>
    <source>
        <strain evidence="8">JCM 17021</strain>
    </source>
</reference>
<dbReference type="CDD" id="cd02110">
    <property type="entry name" value="SO_family_Moco_dimer"/>
    <property type="match status" value="1"/>
</dbReference>
<dbReference type="InterPro" id="IPR008335">
    <property type="entry name" value="Mopterin_OxRdtase_euk"/>
</dbReference>
<dbReference type="InterPro" id="IPR005066">
    <property type="entry name" value="MoCF_OxRdtse_dimer"/>
</dbReference>
<protein>
    <recommendedName>
        <fullName evidence="9">Sulfite oxidase</fullName>
    </recommendedName>
</protein>
<dbReference type="RefSeq" id="WP_345063342.1">
    <property type="nucleotide sequence ID" value="NZ_BAABCN010000002.1"/>
</dbReference>
<keyword evidence="2" id="KW-0500">Molybdenum</keyword>
<dbReference type="PRINTS" id="PR00407">
    <property type="entry name" value="EUMOPTERIN"/>
</dbReference>
<comment type="caution">
    <text evidence="7">The sequence shown here is derived from an EMBL/GenBank/DDBJ whole genome shotgun (WGS) entry which is preliminary data.</text>
</comment>
<dbReference type="Pfam" id="PF00174">
    <property type="entry name" value="Oxidored_molyb"/>
    <property type="match status" value="1"/>
</dbReference>
<dbReference type="EMBL" id="BAABCN010000002">
    <property type="protein sequence ID" value="GAA3870137.1"/>
    <property type="molecule type" value="Genomic_DNA"/>
</dbReference>
<evidence type="ECO:0000313" key="7">
    <source>
        <dbReference type="EMBL" id="GAA3870137.1"/>
    </source>
</evidence>
<dbReference type="Proteomes" id="UP001501803">
    <property type="component" value="Unassembled WGS sequence"/>
</dbReference>
<gene>
    <name evidence="7" type="ORF">GCM10022381_11710</name>
</gene>
<dbReference type="SUPFAM" id="SSF81296">
    <property type="entry name" value="E set domains"/>
    <property type="match status" value="1"/>
</dbReference>
<dbReference type="PANTHER" id="PTHR19372:SF7">
    <property type="entry name" value="SULFITE OXIDASE, MITOCHONDRIAL"/>
    <property type="match status" value="1"/>
</dbReference>
<evidence type="ECO:0000256" key="2">
    <source>
        <dbReference type="ARBA" id="ARBA00022505"/>
    </source>
</evidence>
<evidence type="ECO:0000256" key="1">
    <source>
        <dbReference type="ARBA" id="ARBA00001924"/>
    </source>
</evidence>
<dbReference type="InterPro" id="IPR014756">
    <property type="entry name" value="Ig_E-set"/>
</dbReference>
<name>A0ABP7KBB1_9MICO</name>
<organism evidence="7 8">
    <name type="scientific">Leifsonia kafniensis</name>
    <dbReference type="NCBI Taxonomy" id="475957"/>
    <lineage>
        <taxon>Bacteria</taxon>
        <taxon>Bacillati</taxon>
        <taxon>Actinomycetota</taxon>
        <taxon>Actinomycetes</taxon>
        <taxon>Micrococcales</taxon>
        <taxon>Microbacteriaceae</taxon>
        <taxon>Leifsonia</taxon>
    </lineage>
</organism>
<evidence type="ECO:0000313" key="8">
    <source>
        <dbReference type="Proteomes" id="UP001501803"/>
    </source>
</evidence>
<sequence>MTVPHDLDAARAALVMINPAPYNAEAPPAALIDDITPTELHYVRSNFAVPTHDGTVEVGGAVAHPTVLTLDDLRAMPAHEYTVTLECAGNGRLGMRPLPTGEPWGDFAVSTARWTGVLLHEVLAKVGPSAQGVEVLAQGADHGPYHLQAILPETDQNDLTFIRSLPLKHAVDPAAGILIAYEMNGKPLERDHGAPFRLIVPHWYAVASVKWLKRIEVLSEPYAGEFQTGHYMYQWPDRPHEAVTLMRARARITDPAPGSTIGLGSYTVRGKAWSGTGPITRVDVSLTGEGDWQPAQLEPARSDYHWQDWTFTWHTNNVGRHTLRARATDAAGNVQPDVPAWNRLGYGNNAIEVIYVDRR</sequence>
<dbReference type="PANTHER" id="PTHR19372">
    <property type="entry name" value="SULFITE REDUCTASE"/>
    <property type="match status" value="1"/>
</dbReference>
<proteinExistence type="predicted"/>
<evidence type="ECO:0000256" key="4">
    <source>
        <dbReference type="ARBA" id="ARBA00023002"/>
    </source>
</evidence>
<dbReference type="InterPro" id="IPR036374">
    <property type="entry name" value="OxRdtase_Mopterin-bd_sf"/>
</dbReference>
<dbReference type="Pfam" id="PF03404">
    <property type="entry name" value="Mo-co_dimer"/>
    <property type="match status" value="1"/>
</dbReference>
<accession>A0ABP7KBB1</accession>
<dbReference type="Gene3D" id="3.90.420.10">
    <property type="entry name" value="Oxidoreductase, molybdopterin-binding domain"/>
    <property type="match status" value="1"/>
</dbReference>
<evidence type="ECO:0000256" key="3">
    <source>
        <dbReference type="ARBA" id="ARBA00022723"/>
    </source>
</evidence>
<keyword evidence="4" id="KW-0560">Oxidoreductase</keyword>